<gene>
    <name evidence="2" type="ORF">UVI_02003290</name>
</gene>
<proteinExistence type="predicted"/>
<feature type="chain" id="PRO_5008577640" evidence="1">
    <location>
        <begin position="23"/>
        <end position="51"/>
    </location>
</feature>
<protein>
    <submittedName>
        <fullName evidence="2">Uncharacterized protein</fullName>
    </submittedName>
</protein>
<evidence type="ECO:0000256" key="1">
    <source>
        <dbReference type="SAM" id="SignalP"/>
    </source>
</evidence>
<dbReference type="AlphaFoldDB" id="A0A1B5L0W5"/>
<dbReference type="Proteomes" id="UP000054053">
    <property type="component" value="Unassembled WGS sequence"/>
</dbReference>
<evidence type="ECO:0000313" key="2">
    <source>
        <dbReference type="EMBL" id="GAO17055.1"/>
    </source>
</evidence>
<reference evidence="3" key="1">
    <citation type="journal article" date="2016" name="Genome Announc.">
        <title>Genome sequence of Ustilaginoidea virens IPU010, a rice pathogenic fungus causing false smut.</title>
        <authorList>
            <person name="Kumagai T."/>
            <person name="Ishii T."/>
            <person name="Terai G."/>
            <person name="Umemura M."/>
            <person name="Machida M."/>
            <person name="Asai K."/>
        </authorList>
    </citation>
    <scope>NUCLEOTIDE SEQUENCE [LARGE SCALE GENOMIC DNA]</scope>
    <source>
        <strain evidence="3">IPU010</strain>
    </source>
</reference>
<keyword evidence="1" id="KW-0732">Signal</keyword>
<comment type="caution">
    <text evidence="2">The sequence shown here is derived from an EMBL/GenBank/DDBJ whole genome shotgun (WGS) entry which is preliminary data.</text>
</comment>
<feature type="signal peptide" evidence="1">
    <location>
        <begin position="1"/>
        <end position="22"/>
    </location>
</feature>
<accession>A0A1B5L0W5</accession>
<dbReference type="EMBL" id="BBTG02000001">
    <property type="protein sequence ID" value="GAO17055.1"/>
    <property type="molecule type" value="Genomic_DNA"/>
</dbReference>
<organism evidence="2 3">
    <name type="scientific">Ustilaginoidea virens</name>
    <name type="common">Rice false smut fungus</name>
    <name type="synonym">Villosiclava virens</name>
    <dbReference type="NCBI Taxonomy" id="1159556"/>
    <lineage>
        <taxon>Eukaryota</taxon>
        <taxon>Fungi</taxon>
        <taxon>Dikarya</taxon>
        <taxon>Ascomycota</taxon>
        <taxon>Pezizomycotina</taxon>
        <taxon>Sordariomycetes</taxon>
        <taxon>Hypocreomycetidae</taxon>
        <taxon>Hypocreales</taxon>
        <taxon>Clavicipitaceae</taxon>
        <taxon>Ustilaginoidea</taxon>
    </lineage>
</organism>
<evidence type="ECO:0000313" key="3">
    <source>
        <dbReference type="Proteomes" id="UP000054053"/>
    </source>
</evidence>
<name>A0A1B5L0W5_USTVR</name>
<sequence length="51" mass="5329">MHLVRHILALAGLLAPLASASAGNTLRSTIGVDQLPTFDALMAVIEVAPYE</sequence>